<dbReference type="Pfam" id="PF23070">
    <property type="entry name" value="DUF7043"/>
    <property type="match status" value="1"/>
</dbReference>
<evidence type="ECO:0000259" key="2">
    <source>
        <dbReference type="Pfam" id="PF23070"/>
    </source>
</evidence>
<protein>
    <submittedName>
        <fullName evidence="4">(salmon louse) hypothetical protein</fullName>
    </submittedName>
</protein>
<dbReference type="PANTHER" id="PTHR22255:SF9">
    <property type="entry name" value="LP06548P"/>
    <property type="match status" value="1"/>
</dbReference>
<evidence type="ECO:0000313" key="4">
    <source>
        <dbReference type="EMBL" id="CAF2907508.1"/>
    </source>
</evidence>
<dbReference type="PANTHER" id="PTHR22255">
    <property type="entry name" value="LP06548P"/>
    <property type="match status" value="1"/>
</dbReference>
<dbReference type="InterPro" id="IPR055471">
    <property type="entry name" value="DUF7043"/>
</dbReference>
<keyword evidence="5" id="KW-1185">Reference proteome</keyword>
<dbReference type="Pfam" id="PF23069">
    <property type="entry name" value="DUF7042"/>
    <property type="match status" value="1"/>
</dbReference>
<dbReference type="Pfam" id="PF23071">
    <property type="entry name" value="DUF7044"/>
    <property type="match status" value="1"/>
</dbReference>
<feature type="domain" description="DUF7042" evidence="1">
    <location>
        <begin position="165"/>
        <end position="329"/>
    </location>
</feature>
<dbReference type="EMBL" id="HG994582">
    <property type="protein sequence ID" value="CAF2907508.1"/>
    <property type="molecule type" value="Genomic_DNA"/>
</dbReference>
<evidence type="ECO:0000259" key="3">
    <source>
        <dbReference type="Pfam" id="PF23071"/>
    </source>
</evidence>
<organism evidence="4 5">
    <name type="scientific">Lepeophtheirus salmonis</name>
    <name type="common">Salmon louse</name>
    <name type="synonym">Caligus salmonis</name>
    <dbReference type="NCBI Taxonomy" id="72036"/>
    <lineage>
        <taxon>Eukaryota</taxon>
        <taxon>Metazoa</taxon>
        <taxon>Ecdysozoa</taxon>
        <taxon>Arthropoda</taxon>
        <taxon>Crustacea</taxon>
        <taxon>Multicrustacea</taxon>
        <taxon>Hexanauplia</taxon>
        <taxon>Copepoda</taxon>
        <taxon>Siphonostomatoida</taxon>
        <taxon>Caligidae</taxon>
        <taxon>Lepeophtheirus</taxon>
    </lineage>
</organism>
<sequence length="685" mass="78955">MYVFRVIWGQEVLTAAQHCRSYSQSASPEDYSYGDNDSDELSPRDPFEENLEEIKEEGVVRSQCDFFDEWSGDWFFPGEREAHAITNKSLGTLGICIEIRENEFFLVYDEALSCYKCIKIYDRHPNVLQFQEGTCKQALNEDWDPCDDITEDIPLQTSVKMTGEDISCPFNDSYTFSYDEDGLFCELPLSRLDQCMVPSKVLFKFTQCSNDLSSGKEESLLIYQVVNQKRGDPVFTLTCKGFWHSNSGSSTNYIIGTLNGPYTTPSLLDQIRCFTYHPYKGDRRQVRSYFDDGDPEEISPVNYEQEDEIHGFKVMQSRDSTCMDLMEGQVGVQKSMVLTPAPKVPNLMRDPDEDPCIFPYWASSLGEVYNLQYTYKYEFTDDGRKIWASNYSYHTQTSHLLSVMECHTIIEEDEEIIKLISKVTAECVSSFKCLKLYRRSDHIVELQEGVSSKFETDACSLLNFEDEKMSFRTLIRDEAPISPCIADGFHNVTELNWGRMTNPCGRVHGFKEVNVKCKGLEVIEFIQECEGIFKDSVHHCLGGWESEIPFKKLPQNQPALDNRLTFSTFNSIPYYNEYSDSSEEEEIPENVTYGFMIARPAKDPETSTFQPHRVCFIYFFYNQSYSWTVDTSGCLRNIRPGSEGKYRFNSTKLESCDGYSTLLLSNNLILITWLSISILLFFHEF</sequence>
<feature type="domain" description="DUF7043" evidence="2">
    <location>
        <begin position="354"/>
        <end position="468"/>
    </location>
</feature>
<evidence type="ECO:0000313" key="5">
    <source>
        <dbReference type="Proteomes" id="UP000675881"/>
    </source>
</evidence>
<dbReference type="InterPro" id="IPR055470">
    <property type="entry name" value="DUF7042"/>
</dbReference>
<gene>
    <name evidence="4" type="ORF">LSAA_7236</name>
</gene>
<dbReference type="OrthoDB" id="9979716at2759"/>
<name>A0A7R8H6S2_LEPSM</name>
<dbReference type="Proteomes" id="UP000675881">
    <property type="component" value="Chromosome 3"/>
</dbReference>
<proteinExistence type="predicted"/>
<evidence type="ECO:0000259" key="1">
    <source>
        <dbReference type="Pfam" id="PF23069"/>
    </source>
</evidence>
<accession>A0A7R8H6S2</accession>
<feature type="domain" description="DUF7044" evidence="3">
    <location>
        <begin position="63"/>
        <end position="140"/>
    </location>
</feature>
<dbReference type="InterPro" id="IPR055472">
    <property type="entry name" value="DUF7044"/>
</dbReference>
<dbReference type="AlphaFoldDB" id="A0A7R8H6S2"/>
<reference evidence="4" key="1">
    <citation type="submission" date="2021-02" db="EMBL/GenBank/DDBJ databases">
        <authorList>
            <person name="Bekaert M."/>
        </authorList>
    </citation>
    <scope>NUCLEOTIDE SEQUENCE</scope>
    <source>
        <strain evidence="4">IoA-00</strain>
    </source>
</reference>